<accession>A0A2U1FPJ1</accession>
<keyword evidence="6" id="KW-0408">Iron</keyword>
<dbReference type="EMBL" id="QEKY01000002">
    <property type="protein sequence ID" value="PVZ14097.1"/>
    <property type="molecule type" value="Genomic_DNA"/>
</dbReference>
<comment type="similarity">
    <text evidence="11 12">Belongs to the TonB-dependent receptor family.</text>
</comment>
<evidence type="ECO:0000256" key="5">
    <source>
        <dbReference type="ARBA" id="ARBA00022692"/>
    </source>
</evidence>
<dbReference type="SUPFAM" id="SSF56935">
    <property type="entry name" value="Porins"/>
    <property type="match status" value="1"/>
</dbReference>
<dbReference type="InterPro" id="IPR000531">
    <property type="entry name" value="Beta-barrel_TonB"/>
</dbReference>
<evidence type="ECO:0000313" key="17">
    <source>
        <dbReference type="Proteomes" id="UP000245462"/>
    </source>
</evidence>
<feature type="domain" description="TonB-dependent receptor plug" evidence="15">
    <location>
        <begin position="58"/>
        <end position="162"/>
    </location>
</feature>
<keyword evidence="9 11" id="KW-0472">Membrane</keyword>
<dbReference type="Pfam" id="PF00593">
    <property type="entry name" value="TonB_dep_Rec_b-barrel"/>
    <property type="match status" value="1"/>
</dbReference>
<dbReference type="Pfam" id="PF07715">
    <property type="entry name" value="Plug"/>
    <property type="match status" value="1"/>
</dbReference>
<evidence type="ECO:0000256" key="3">
    <source>
        <dbReference type="ARBA" id="ARBA00022452"/>
    </source>
</evidence>
<dbReference type="PANTHER" id="PTHR32552:SF81">
    <property type="entry name" value="TONB-DEPENDENT OUTER MEMBRANE RECEPTOR"/>
    <property type="match status" value="1"/>
</dbReference>
<dbReference type="PANTHER" id="PTHR32552">
    <property type="entry name" value="FERRICHROME IRON RECEPTOR-RELATED"/>
    <property type="match status" value="1"/>
</dbReference>
<evidence type="ECO:0000256" key="7">
    <source>
        <dbReference type="ARBA" id="ARBA00023065"/>
    </source>
</evidence>
<dbReference type="GeneID" id="94550030"/>
<keyword evidence="3 11" id="KW-1134">Transmembrane beta strand</keyword>
<proteinExistence type="inferred from homology"/>
<evidence type="ECO:0000259" key="15">
    <source>
        <dbReference type="Pfam" id="PF07715"/>
    </source>
</evidence>
<organism evidence="16 17">
    <name type="scientific">Porphyromonas loveana</name>
    <dbReference type="NCBI Taxonomy" id="1884669"/>
    <lineage>
        <taxon>Bacteria</taxon>
        <taxon>Pseudomonadati</taxon>
        <taxon>Bacteroidota</taxon>
        <taxon>Bacteroidia</taxon>
        <taxon>Bacteroidales</taxon>
        <taxon>Porphyromonadaceae</taxon>
        <taxon>Porphyromonas</taxon>
    </lineage>
</organism>
<name>A0A2U1FPJ1_9PORP</name>
<comment type="subcellular location">
    <subcellularLocation>
        <location evidence="1 11">Cell outer membrane</location>
        <topology evidence="1 11">Multi-pass membrane protein</topology>
    </subcellularLocation>
</comment>
<evidence type="ECO:0000313" key="16">
    <source>
        <dbReference type="EMBL" id="PVZ14097.1"/>
    </source>
</evidence>
<dbReference type="RefSeq" id="WP_116678585.1">
    <property type="nucleotide sequence ID" value="NZ_QEKY01000002.1"/>
</dbReference>
<dbReference type="InterPro" id="IPR039426">
    <property type="entry name" value="TonB-dep_rcpt-like"/>
</dbReference>
<feature type="domain" description="TonB-dependent receptor-like beta-barrel" evidence="14">
    <location>
        <begin position="240"/>
        <end position="744"/>
    </location>
</feature>
<dbReference type="Gene3D" id="2.40.170.20">
    <property type="entry name" value="TonB-dependent receptor, beta-barrel domain"/>
    <property type="match status" value="1"/>
</dbReference>
<dbReference type="GO" id="GO:0006826">
    <property type="term" value="P:iron ion transport"/>
    <property type="evidence" value="ECO:0007669"/>
    <property type="project" value="UniProtKB-KW"/>
</dbReference>
<protein>
    <submittedName>
        <fullName evidence="16">Outer membrane receptor protein involved in Fe transport</fullName>
    </submittedName>
</protein>
<comment type="caution">
    <text evidence="16">The sequence shown here is derived from an EMBL/GenBank/DDBJ whole genome shotgun (WGS) entry which is preliminary data.</text>
</comment>
<keyword evidence="7" id="KW-0406">Ion transport</keyword>
<keyword evidence="13" id="KW-0732">Signal</keyword>
<evidence type="ECO:0000256" key="10">
    <source>
        <dbReference type="ARBA" id="ARBA00023237"/>
    </source>
</evidence>
<reference evidence="16 17" key="1">
    <citation type="submission" date="2018-04" db="EMBL/GenBank/DDBJ databases">
        <title>Genomic Encyclopedia of Type Strains, Phase IV (KMG-IV): sequencing the most valuable type-strain genomes for metagenomic binning, comparative biology and taxonomic classification.</title>
        <authorList>
            <person name="Goeker M."/>
        </authorList>
    </citation>
    <scope>NUCLEOTIDE SEQUENCE [LARGE SCALE GENOMIC DNA]</scope>
    <source>
        <strain evidence="16 17">DSM 28520</strain>
    </source>
</reference>
<keyword evidence="17" id="KW-1185">Reference proteome</keyword>
<evidence type="ECO:0000256" key="12">
    <source>
        <dbReference type="RuleBase" id="RU003357"/>
    </source>
</evidence>
<dbReference type="InterPro" id="IPR012910">
    <property type="entry name" value="Plug_dom"/>
</dbReference>
<keyword evidence="10 11" id="KW-0998">Cell outer membrane</keyword>
<evidence type="ECO:0000256" key="8">
    <source>
        <dbReference type="ARBA" id="ARBA00023077"/>
    </source>
</evidence>
<feature type="chain" id="PRO_5015649595" evidence="13">
    <location>
        <begin position="21"/>
        <end position="778"/>
    </location>
</feature>
<dbReference type="PROSITE" id="PS52016">
    <property type="entry name" value="TONB_DEPENDENT_REC_3"/>
    <property type="match status" value="1"/>
</dbReference>
<dbReference type="OrthoDB" id="9775095at2"/>
<evidence type="ECO:0000256" key="11">
    <source>
        <dbReference type="PROSITE-ProRule" id="PRU01360"/>
    </source>
</evidence>
<evidence type="ECO:0000256" key="2">
    <source>
        <dbReference type="ARBA" id="ARBA00022448"/>
    </source>
</evidence>
<evidence type="ECO:0000259" key="14">
    <source>
        <dbReference type="Pfam" id="PF00593"/>
    </source>
</evidence>
<sequence>MKKILHILGCSIVCISLLQAAPVKDGLLDQETDSLQTRRLDEVVILSTGTFIKETNSLKTLPGAYSILSSHLLEQSRISSLPALTSYVPNLYMPEYGSKMSTAMYLRGVGTRSSGQTIGIYVDGVPYLNKSTFNFELADVQGVEILRGPQGTLYGRNAMAGVINVHTRSPFAPERMELTGGAGKFGYYSFKGKGNLRLSDRTALSVAAYADKVAGYNRNSTTGKWADGENNLGGHFKMEMRPDETLRMTLSADYDFADQEAFPYRRYDDATGVLHPVSYNDKGNYRRHMLTSRFLLNKRFAPFSFSSATGYQHLNDEMNMDQDYTQLDLFAITQKQKNHSLTQEFALRDNSSGRYHWSAGLFGFYDHHTLDVPVTLKRGGIKAMLQSQFDKLNAMPQFPLTLTADMSQDLLLPGRFVRPTFGAAVFHQSTIDDLFVQGLSATIGLRLDYEHQRFDYFESATFPVFVTKKASGETFLLSVPSVLEGREQKNAWELLPKFSLKYAPSSEWTAYFSVAKGYKAGGYNEQVFADLIMQQQQSDLMATLKNQPLKPVVEDMEQTISFKPEYSLNYELGLHWEPVKNKLSADAALFVTNTRDLQLTRFVDNGTGRMIVNAGRSRSVGAEASLRAIVLPGLTTVFNYGFTQSKFVDFKTEKKINGQIVALDYKGKRVPYIPMHTYAMSINYSRALSRSFIDKLFCTLDLSGAGSIYWDENNTVKQPLYATLGGRVGVAIDAFTVSIWGQNLTDTDYTVFYFESLGNKFKQQAKPLRFGLDCTFSL</sequence>
<dbReference type="InterPro" id="IPR036942">
    <property type="entry name" value="Beta-barrel_TonB_sf"/>
</dbReference>
<keyword evidence="5 11" id="KW-0812">Transmembrane</keyword>
<keyword evidence="8 12" id="KW-0798">TonB box</keyword>
<evidence type="ECO:0000256" key="4">
    <source>
        <dbReference type="ARBA" id="ARBA00022496"/>
    </source>
</evidence>
<evidence type="ECO:0000256" key="1">
    <source>
        <dbReference type="ARBA" id="ARBA00004571"/>
    </source>
</evidence>
<dbReference type="AlphaFoldDB" id="A0A2U1FPJ1"/>
<dbReference type="GO" id="GO:0009279">
    <property type="term" value="C:cell outer membrane"/>
    <property type="evidence" value="ECO:0007669"/>
    <property type="project" value="UniProtKB-SubCell"/>
</dbReference>
<evidence type="ECO:0000256" key="9">
    <source>
        <dbReference type="ARBA" id="ARBA00023136"/>
    </source>
</evidence>
<evidence type="ECO:0000256" key="6">
    <source>
        <dbReference type="ARBA" id="ARBA00023004"/>
    </source>
</evidence>
<keyword evidence="16" id="KW-0675">Receptor</keyword>
<evidence type="ECO:0000256" key="13">
    <source>
        <dbReference type="SAM" id="SignalP"/>
    </source>
</evidence>
<keyword evidence="2 11" id="KW-0813">Transport</keyword>
<keyword evidence="4" id="KW-0410">Iron transport</keyword>
<feature type="signal peptide" evidence="13">
    <location>
        <begin position="1"/>
        <end position="20"/>
    </location>
</feature>
<dbReference type="Proteomes" id="UP000245462">
    <property type="component" value="Unassembled WGS sequence"/>
</dbReference>
<gene>
    <name evidence="16" type="ORF">C7382_102141</name>
</gene>